<gene>
    <name evidence="1" type="ORF">DI551_08610</name>
</gene>
<protein>
    <submittedName>
        <fullName evidence="1">Uncharacterized protein</fullName>
    </submittedName>
</protein>
<proteinExistence type="predicted"/>
<name>A0A2W5MXJ6_9BACT</name>
<accession>A0A2W5MXJ6</accession>
<organism evidence="1 2">
    <name type="scientific">Micavibrio aeruginosavorus</name>
    <dbReference type="NCBI Taxonomy" id="349221"/>
    <lineage>
        <taxon>Bacteria</taxon>
        <taxon>Pseudomonadati</taxon>
        <taxon>Bdellovibrionota</taxon>
        <taxon>Bdellovibrionia</taxon>
        <taxon>Bdellovibrionales</taxon>
        <taxon>Pseudobdellovibrionaceae</taxon>
        <taxon>Micavibrio</taxon>
    </lineage>
</organism>
<dbReference type="Proteomes" id="UP000249417">
    <property type="component" value="Unassembled WGS sequence"/>
</dbReference>
<sequence length="115" mass="12683">MDSAREAFEKVNVMNPDWGMTDYGDGICLGADLTFLRKRGPKGPGPRTMRSLGVGVTQSADEAVTRTFAIAYEYATEGLLVQVNEMRDRQASKLYTYDTSGEKFVPVDARGQHIS</sequence>
<evidence type="ECO:0000313" key="1">
    <source>
        <dbReference type="EMBL" id="PZQ45058.1"/>
    </source>
</evidence>
<comment type="caution">
    <text evidence="1">The sequence shown here is derived from an EMBL/GenBank/DDBJ whole genome shotgun (WGS) entry which is preliminary data.</text>
</comment>
<dbReference type="AlphaFoldDB" id="A0A2W5MXJ6"/>
<evidence type="ECO:0000313" key="2">
    <source>
        <dbReference type="Proteomes" id="UP000249417"/>
    </source>
</evidence>
<reference evidence="1 2" key="1">
    <citation type="submission" date="2017-08" db="EMBL/GenBank/DDBJ databases">
        <title>Infants hospitalized years apart are colonized by the same room-sourced microbial strains.</title>
        <authorList>
            <person name="Brooks B."/>
            <person name="Olm M.R."/>
            <person name="Firek B.A."/>
            <person name="Baker R."/>
            <person name="Thomas B.C."/>
            <person name="Morowitz M.J."/>
            <person name="Banfield J.F."/>
        </authorList>
    </citation>
    <scope>NUCLEOTIDE SEQUENCE [LARGE SCALE GENOMIC DNA]</scope>
    <source>
        <strain evidence="1">S2_005_002_R2_29</strain>
    </source>
</reference>
<dbReference type="EMBL" id="QFQB01000065">
    <property type="protein sequence ID" value="PZQ45058.1"/>
    <property type="molecule type" value="Genomic_DNA"/>
</dbReference>